<proteinExistence type="inferred from homology"/>
<dbReference type="PANTHER" id="PTHR11153:SF6">
    <property type="entry name" value="SIDEROFLEXIN-5"/>
    <property type="match status" value="1"/>
</dbReference>
<keyword evidence="11" id="KW-1185">Reference proteome</keyword>
<feature type="transmembrane region" description="Helical" evidence="9">
    <location>
        <begin position="186"/>
        <end position="206"/>
    </location>
</feature>
<dbReference type="InParanoid" id="A0A316VCE0"/>
<dbReference type="NCBIfam" id="TIGR00798">
    <property type="entry name" value="mtc"/>
    <property type="match status" value="1"/>
</dbReference>
<sequence>MGASIEAKHDYGLKNVGVMDEKSLRAFPLKSVNESNEKVDIAKPRFDLSTYSGRLSHFYSTTSPLTLFYSTTSLQEAQKHVKEVEANFSHDKQKSFLVTRKEAERYWKSKQLVESSVHPDTGEVIPLPFRMSAFVPTNLLVVGGMLSPSNGLPATIFWQWVNQSLNVAVNYSNANKSVPMDMKEVGTAYAGATGAAVALAVGLTRIVTPGTLLARLVPFASVASAGCVNVSLMRWKEIRDGVTVFRTNEETGEKIKVGDSPAAGRRAVAMTAASRVMTNIPTMIFPPLAIAYLQRKRVLPKAGPLTRLADLTLIGTSLFLCLPPAIAYFPQTSSIDASKLEPQFHQIKDEQGKHVQQLQFNKGL</sequence>
<dbReference type="Pfam" id="PF03820">
    <property type="entry name" value="SFXNs"/>
    <property type="match status" value="1"/>
</dbReference>
<evidence type="ECO:0000256" key="3">
    <source>
        <dbReference type="ARBA" id="ARBA00022448"/>
    </source>
</evidence>
<evidence type="ECO:0000256" key="5">
    <source>
        <dbReference type="ARBA" id="ARBA00022970"/>
    </source>
</evidence>
<dbReference type="OrthoDB" id="6608471at2759"/>
<dbReference type="FunCoup" id="A0A316VCE0">
    <property type="interactions" value="73"/>
</dbReference>
<dbReference type="GO" id="GO:0005743">
    <property type="term" value="C:mitochondrial inner membrane"/>
    <property type="evidence" value="ECO:0007669"/>
    <property type="project" value="TreeGrafter"/>
</dbReference>
<evidence type="ECO:0000256" key="1">
    <source>
        <dbReference type="ARBA" id="ARBA00004225"/>
    </source>
</evidence>
<keyword evidence="7 9" id="KW-0496">Mitochondrion</keyword>
<evidence type="ECO:0000256" key="7">
    <source>
        <dbReference type="ARBA" id="ARBA00023128"/>
    </source>
</evidence>
<evidence type="ECO:0000256" key="8">
    <source>
        <dbReference type="ARBA" id="ARBA00023136"/>
    </source>
</evidence>
<feature type="transmembrane region" description="Helical" evidence="9">
    <location>
        <begin position="212"/>
        <end position="232"/>
    </location>
</feature>
<keyword evidence="6 9" id="KW-1133">Transmembrane helix</keyword>
<dbReference type="Proteomes" id="UP000245771">
    <property type="component" value="Unassembled WGS sequence"/>
</dbReference>
<keyword evidence="4 9" id="KW-0812">Transmembrane</keyword>
<comment type="subcellular location">
    <subcellularLocation>
        <location evidence="1 9">Mitochondrion membrane</location>
        <topology evidence="1 9">Multi-pass membrane protein</topology>
    </subcellularLocation>
</comment>
<dbReference type="STRING" id="1280837.A0A316VCE0"/>
<dbReference type="GO" id="GO:0006865">
    <property type="term" value="P:amino acid transport"/>
    <property type="evidence" value="ECO:0007669"/>
    <property type="project" value="UniProtKB-KW"/>
</dbReference>
<reference evidence="10 11" key="1">
    <citation type="journal article" date="2018" name="Mol. Biol. Evol.">
        <title>Broad Genomic Sampling Reveals a Smut Pathogenic Ancestry of the Fungal Clade Ustilaginomycotina.</title>
        <authorList>
            <person name="Kijpornyongpan T."/>
            <person name="Mondo S.J."/>
            <person name="Barry K."/>
            <person name="Sandor L."/>
            <person name="Lee J."/>
            <person name="Lipzen A."/>
            <person name="Pangilinan J."/>
            <person name="LaButti K."/>
            <person name="Hainaut M."/>
            <person name="Henrissat B."/>
            <person name="Grigoriev I.V."/>
            <person name="Spatafora J.W."/>
            <person name="Aime M.C."/>
        </authorList>
    </citation>
    <scope>NUCLEOTIDE SEQUENCE [LARGE SCALE GENOMIC DNA]</scope>
    <source>
        <strain evidence="10 11">MCA 3882</strain>
    </source>
</reference>
<dbReference type="EMBL" id="KZ819603">
    <property type="protein sequence ID" value="PWN35299.1"/>
    <property type="molecule type" value="Genomic_DNA"/>
</dbReference>
<keyword evidence="5" id="KW-0029">Amino-acid transport</keyword>
<dbReference type="InterPro" id="IPR004686">
    <property type="entry name" value="Mtc"/>
</dbReference>
<name>A0A316VCE0_9BASI</name>
<organism evidence="10 11">
    <name type="scientific">Meira miltonrushii</name>
    <dbReference type="NCBI Taxonomy" id="1280837"/>
    <lineage>
        <taxon>Eukaryota</taxon>
        <taxon>Fungi</taxon>
        <taxon>Dikarya</taxon>
        <taxon>Basidiomycota</taxon>
        <taxon>Ustilaginomycotina</taxon>
        <taxon>Exobasidiomycetes</taxon>
        <taxon>Exobasidiales</taxon>
        <taxon>Brachybasidiaceae</taxon>
        <taxon>Meira</taxon>
    </lineage>
</organism>
<keyword evidence="3" id="KW-0813">Transport</keyword>
<gene>
    <name evidence="10" type="ORF">FA14DRAFT_160510</name>
</gene>
<evidence type="ECO:0000256" key="4">
    <source>
        <dbReference type="ARBA" id="ARBA00022692"/>
    </source>
</evidence>
<evidence type="ECO:0000313" key="10">
    <source>
        <dbReference type="EMBL" id="PWN35299.1"/>
    </source>
</evidence>
<dbReference type="AlphaFoldDB" id="A0A316VCE0"/>
<protein>
    <recommendedName>
        <fullName evidence="9">Sidoreflexin</fullName>
    </recommendedName>
</protein>
<dbReference type="PANTHER" id="PTHR11153">
    <property type="entry name" value="SIDEROFLEXIN"/>
    <property type="match status" value="1"/>
</dbReference>
<accession>A0A316VCE0</accession>
<dbReference type="RefSeq" id="XP_025355601.1">
    <property type="nucleotide sequence ID" value="XM_025498712.1"/>
</dbReference>
<evidence type="ECO:0000256" key="6">
    <source>
        <dbReference type="ARBA" id="ARBA00022989"/>
    </source>
</evidence>
<dbReference type="GeneID" id="37020493"/>
<evidence type="ECO:0000256" key="2">
    <source>
        <dbReference type="ARBA" id="ARBA00005974"/>
    </source>
</evidence>
<dbReference type="GO" id="GO:1990542">
    <property type="term" value="P:mitochondrial transmembrane transport"/>
    <property type="evidence" value="ECO:0007669"/>
    <property type="project" value="TreeGrafter"/>
</dbReference>
<evidence type="ECO:0000313" key="11">
    <source>
        <dbReference type="Proteomes" id="UP000245771"/>
    </source>
</evidence>
<keyword evidence="8 9" id="KW-0472">Membrane</keyword>
<comment type="similarity">
    <text evidence="2 9">Belongs to the sideroflexin family.</text>
</comment>
<dbReference type="GO" id="GO:0015075">
    <property type="term" value="F:monoatomic ion transmembrane transporter activity"/>
    <property type="evidence" value="ECO:0007669"/>
    <property type="project" value="InterPro"/>
</dbReference>
<evidence type="ECO:0000256" key="9">
    <source>
        <dbReference type="RuleBase" id="RU362000"/>
    </source>
</evidence>
<comment type="caution">
    <text evidence="9">Lacks conserved residue(s) required for the propagation of feature annotation.</text>
</comment>